<sequence length="122" mass="12709">MQYSAIVITAISSVTAVQALGINCRGSSNCASQGNVLTTIYNQILNLNQGIPYVDGQHITCSKNTCAFFQNLPVSNTYTAGDAAGHVKSLLDHGCSACGSDPLDGNDVLNGELTVNWVTSPS</sequence>
<dbReference type="GO" id="GO:0005576">
    <property type="term" value="C:extracellular region"/>
    <property type="evidence" value="ECO:0007669"/>
    <property type="project" value="InterPro"/>
</dbReference>
<feature type="chain" id="PRO_5034261726" description="Killer toxin Kp4 domain-containing protein" evidence="1">
    <location>
        <begin position="20"/>
        <end position="122"/>
    </location>
</feature>
<dbReference type="Gene3D" id="3.30.430.10">
    <property type="entry name" value="Killer Toxin P4, subunit A"/>
    <property type="match status" value="1"/>
</dbReference>
<evidence type="ECO:0000313" key="3">
    <source>
        <dbReference type="EMBL" id="CAF9937457.1"/>
    </source>
</evidence>
<evidence type="ECO:0000313" key="4">
    <source>
        <dbReference type="Proteomes" id="UP000664534"/>
    </source>
</evidence>
<feature type="domain" description="Killer toxin Kp4" evidence="2">
    <location>
        <begin position="8"/>
        <end position="119"/>
    </location>
</feature>
<dbReference type="OrthoDB" id="4177994at2759"/>
<dbReference type="AlphaFoldDB" id="A0A8H3GA81"/>
<dbReference type="InterPro" id="IPR011329">
    <property type="entry name" value="Killer_tox_Kp4/SMK"/>
</dbReference>
<comment type="caution">
    <text evidence="3">The sequence shown here is derived from an EMBL/GenBank/DDBJ whole genome shotgun (WGS) entry which is preliminary data.</text>
</comment>
<dbReference type="Proteomes" id="UP000664534">
    <property type="component" value="Unassembled WGS sequence"/>
</dbReference>
<feature type="signal peptide" evidence="1">
    <location>
        <begin position="1"/>
        <end position="19"/>
    </location>
</feature>
<keyword evidence="4" id="KW-1185">Reference proteome</keyword>
<keyword evidence="1" id="KW-0732">Signal</keyword>
<name>A0A8H3GA81_9LECA</name>
<evidence type="ECO:0000256" key="1">
    <source>
        <dbReference type="SAM" id="SignalP"/>
    </source>
</evidence>
<protein>
    <recommendedName>
        <fullName evidence="2">Killer toxin Kp4 domain-containing protein</fullName>
    </recommendedName>
</protein>
<dbReference type="Pfam" id="PF09044">
    <property type="entry name" value="Kp4"/>
    <property type="match status" value="1"/>
</dbReference>
<proteinExistence type="predicted"/>
<reference evidence="3" key="1">
    <citation type="submission" date="2021-03" db="EMBL/GenBank/DDBJ databases">
        <authorList>
            <person name="Tagirdzhanova G."/>
        </authorList>
    </citation>
    <scope>NUCLEOTIDE SEQUENCE</scope>
</reference>
<accession>A0A8H3GA81</accession>
<dbReference type="SUPFAM" id="SSF55221">
    <property type="entry name" value="Yeast killer toxins"/>
    <property type="match status" value="1"/>
</dbReference>
<gene>
    <name evidence="3" type="ORF">IMSHALPRED_011145</name>
</gene>
<dbReference type="EMBL" id="CAJPDT010000099">
    <property type="protein sequence ID" value="CAF9937457.1"/>
    <property type="molecule type" value="Genomic_DNA"/>
</dbReference>
<evidence type="ECO:0000259" key="2">
    <source>
        <dbReference type="Pfam" id="PF09044"/>
    </source>
</evidence>
<dbReference type="InterPro" id="IPR015131">
    <property type="entry name" value="Killer_tox_Kp4"/>
</dbReference>
<organism evidence="3 4">
    <name type="scientific">Imshaugia aleurites</name>
    <dbReference type="NCBI Taxonomy" id="172621"/>
    <lineage>
        <taxon>Eukaryota</taxon>
        <taxon>Fungi</taxon>
        <taxon>Dikarya</taxon>
        <taxon>Ascomycota</taxon>
        <taxon>Pezizomycotina</taxon>
        <taxon>Lecanoromycetes</taxon>
        <taxon>OSLEUM clade</taxon>
        <taxon>Lecanoromycetidae</taxon>
        <taxon>Lecanorales</taxon>
        <taxon>Lecanorineae</taxon>
        <taxon>Parmeliaceae</taxon>
        <taxon>Imshaugia</taxon>
    </lineage>
</organism>